<evidence type="ECO:0000256" key="3">
    <source>
        <dbReference type="ARBA" id="ARBA00023122"/>
    </source>
</evidence>
<evidence type="ECO:0000256" key="2">
    <source>
        <dbReference type="ARBA" id="ARBA00022737"/>
    </source>
</evidence>
<dbReference type="Gene3D" id="3.10.580.10">
    <property type="entry name" value="CBS-domain"/>
    <property type="match status" value="1"/>
</dbReference>
<dbReference type="PANTHER" id="PTHR42745:SF1">
    <property type="entry name" value="ARABINOSE 5-PHOSPHATE ISOMERASE KDSD"/>
    <property type="match status" value="1"/>
</dbReference>
<feature type="site" description="Catalytically relevant" evidence="5">
    <location>
        <position position="107"/>
    </location>
</feature>
<dbReference type="GO" id="GO:0005975">
    <property type="term" value="P:carbohydrate metabolic process"/>
    <property type="evidence" value="ECO:0007669"/>
    <property type="project" value="InterPro"/>
</dbReference>
<gene>
    <name evidence="9" type="ORF">H9Q81_09780</name>
</gene>
<organism evidence="9 10">
    <name type="scientific">Fusobacterium hominis</name>
    <dbReference type="NCBI Taxonomy" id="2764326"/>
    <lineage>
        <taxon>Bacteria</taxon>
        <taxon>Fusobacteriati</taxon>
        <taxon>Fusobacteriota</taxon>
        <taxon>Fusobacteriia</taxon>
        <taxon>Fusobacteriales</taxon>
        <taxon>Fusobacteriaceae</taxon>
        <taxon>Fusobacterium</taxon>
    </lineage>
</organism>
<dbReference type="InterPro" id="IPR046342">
    <property type="entry name" value="CBS_dom_sf"/>
</dbReference>
<evidence type="ECO:0000256" key="1">
    <source>
        <dbReference type="ARBA" id="ARBA00008165"/>
    </source>
</evidence>
<reference evidence="9 10" key="1">
    <citation type="submission" date="2020-08" db="EMBL/GenBank/DDBJ databases">
        <authorList>
            <person name="Liu C."/>
            <person name="Sun Q."/>
        </authorList>
    </citation>
    <scope>NUCLEOTIDE SEQUENCE [LARGE SCALE GENOMIC DNA]</scope>
    <source>
        <strain evidence="9 10">NSJ-57</strain>
    </source>
</reference>
<evidence type="ECO:0000256" key="6">
    <source>
        <dbReference type="PROSITE-ProRule" id="PRU00703"/>
    </source>
</evidence>
<dbReference type="Pfam" id="PF00571">
    <property type="entry name" value="CBS"/>
    <property type="match status" value="2"/>
</dbReference>
<keyword evidence="9" id="KW-0413">Isomerase</keyword>
<evidence type="ECO:0000313" key="9">
    <source>
        <dbReference type="EMBL" id="QNM15182.1"/>
    </source>
</evidence>
<dbReference type="AlphaFoldDB" id="A0A7G9GWK0"/>
<evidence type="ECO:0000256" key="4">
    <source>
        <dbReference type="PIRNR" id="PIRNR004692"/>
    </source>
</evidence>
<name>A0A7G9GWK0_9FUSO</name>
<dbReference type="EMBL" id="CP060637">
    <property type="protein sequence ID" value="QNM15182.1"/>
    <property type="molecule type" value="Genomic_DNA"/>
</dbReference>
<feature type="domain" description="SIS" evidence="8">
    <location>
        <begin position="37"/>
        <end position="180"/>
    </location>
</feature>
<dbReference type="CDD" id="cd05014">
    <property type="entry name" value="SIS_Kpsf"/>
    <property type="match status" value="1"/>
</dbReference>
<keyword evidence="3 6" id="KW-0129">CBS domain</keyword>
<dbReference type="PROSITE" id="PS51464">
    <property type="entry name" value="SIS"/>
    <property type="match status" value="1"/>
</dbReference>
<dbReference type="InterPro" id="IPR000644">
    <property type="entry name" value="CBS_dom"/>
</dbReference>
<evidence type="ECO:0000256" key="5">
    <source>
        <dbReference type="PIRSR" id="PIRSR004692-3"/>
    </source>
</evidence>
<dbReference type="InterPro" id="IPR035474">
    <property type="entry name" value="SIS_Kpsf"/>
</dbReference>
<feature type="domain" description="CBS" evidence="7">
    <location>
        <begin position="272"/>
        <end position="325"/>
    </location>
</feature>
<evidence type="ECO:0000259" key="7">
    <source>
        <dbReference type="PROSITE" id="PS51371"/>
    </source>
</evidence>
<dbReference type="PANTHER" id="PTHR42745">
    <property type="match status" value="1"/>
</dbReference>
<keyword evidence="10" id="KW-1185">Reference proteome</keyword>
<dbReference type="CDD" id="cd04604">
    <property type="entry name" value="CBS_pair_SIS_assoc"/>
    <property type="match status" value="1"/>
</dbReference>
<dbReference type="SUPFAM" id="SSF53697">
    <property type="entry name" value="SIS domain"/>
    <property type="match status" value="1"/>
</dbReference>
<comment type="similarity">
    <text evidence="1 4">Belongs to the SIS family. GutQ/KpsF subfamily.</text>
</comment>
<keyword evidence="2" id="KW-0677">Repeat</keyword>
<evidence type="ECO:0000259" key="8">
    <source>
        <dbReference type="PROSITE" id="PS51464"/>
    </source>
</evidence>
<protein>
    <submittedName>
        <fullName evidence="9">KpsF/GutQ family sugar-phosphate isomerase</fullName>
    </submittedName>
</protein>
<dbReference type="InterPro" id="IPR050986">
    <property type="entry name" value="GutQ/KpsF_isomerases"/>
</dbReference>
<feature type="site" description="Catalytically relevant" evidence="5">
    <location>
        <position position="55"/>
    </location>
</feature>
<feature type="site" description="Catalytically relevant" evidence="5">
    <location>
        <position position="148"/>
    </location>
</feature>
<dbReference type="InterPro" id="IPR004800">
    <property type="entry name" value="KdsD/KpsF-type"/>
</dbReference>
<dbReference type="NCBIfam" id="TIGR00393">
    <property type="entry name" value="kpsF"/>
    <property type="match status" value="1"/>
</dbReference>
<feature type="site" description="Catalytically relevant" evidence="5">
    <location>
        <position position="189"/>
    </location>
</feature>
<dbReference type="PIRSF" id="PIRSF004692">
    <property type="entry name" value="KdsD_KpsF"/>
    <property type="match status" value="1"/>
</dbReference>
<proteinExistence type="inferred from homology"/>
<dbReference type="KEGG" id="fho:H9Q81_09780"/>
<dbReference type="GO" id="GO:0019146">
    <property type="term" value="F:arabinose-5-phosphate isomerase activity"/>
    <property type="evidence" value="ECO:0007669"/>
    <property type="project" value="UniProtKB-ARBA"/>
</dbReference>
<dbReference type="InterPro" id="IPR046348">
    <property type="entry name" value="SIS_dom_sf"/>
</dbReference>
<dbReference type="Gene3D" id="3.40.50.10490">
    <property type="entry name" value="Glucose-6-phosphate isomerase like protein, domain 1"/>
    <property type="match status" value="1"/>
</dbReference>
<accession>A0A7G9GWK0</accession>
<evidence type="ECO:0000313" key="10">
    <source>
        <dbReference type="Proteomes" id="UP000515913"/>
    </source>
</evidence>
<dbReference type="GO" id="GO:0097367">
    <property type="term" value="F:carbohydrate derivative binding"/>
    <property type="evidence" value="ECO:0007669"/>
    <property type="project" value="InterPro"/>
</dbReference>
<dbReference type="PROSITE" id="PS51371">
    <property type="entry name" value="CBS"/>
    <property type="match status" value="2"/>
</dbReference>
<dbReference type="Proteomes" id="UP000515913">
    <property type="component" value="Chromosome"/>
</dbReference>
<dbReference type="GO" id="GO:1901135">
    <property type="term" value="P:carbohydrate derivative metabolic process"/>
    <property type="evidence" value="ECO:0007669"/>
    <property type="project" value="InterPro"/>
</dbReference>
<dbReference type="InterPro" id="IPR001347">
    <property type="entry name" value="SIS_dom"/>
</dbReference>
<dbReference type="SMART" id="SM00116">
    <property type="entry name" value="CBS"/>
    <property type="match status" value="2"/>
</dbReference>
<dbReference type="FunFam" id="3.40.50.10490:FF:000011">
    <property type="entry name" value="Arabinose 5-phosphate isomerase"/>
    <property type="match status" value="1"/>
</dbReference>
<feature type="domain" description="CBS" evidence="7">
    <location>
        <begin position="206"/>
        <end position="263"/>
    </location>
</feature>
<sequence>MMNMEFNEVDYARSVFDAEIEELQRVRDHLNGSIKDVANLILKSKGKVVVTGIGKSGLIGKKIAATLASTGTHAIFMNSAEGLHGDLGMICSEDVVLAISNSGNSDEIVSLLPSIEKIGASVVAMTGNRNSKLGKAADYILDIGVTKEGCPINLAPMSSTTSTLVMGDALAAILIKRRDFKPENFAVYHPGGSLGKRLLMKVKDIMKKGDEIPLCDKESSINDVIMTMTEKSLGAVCVMNSDLMVGIITEGDIRRALSRKEEFFNLKAKDIMTRNYTKTDENSMAIDALALMENRDSQISILPVMNGLKLVGMVRVHDLLNVVGR</sequence>
<dbReference type="Pfam" id="PF01380">
    <property type="entry name" value="SIS"/>
    <property type="match status" value="1"/>
</dbReference>